<dbReference type="RefSeq" id="WP_216633087.1">
    <property type="nucleotide sequence ID" value="NZ_JAHLQN010000001.1"/>
</dbReference>
<dbReference type="EMBL" id="JAHLQN010000001">
    <property type="protein sequence ID" value="MBU5627749.1"/>
    <property type="molecule type" value="Genomic_DNA"/>
</dbReference>
<feature type="domain" description="HTH cro/C1-type" evidence="1">
    <location>
        <begin position="21"/>
        <end position="63"/>
    </location>
</feature>
<dbReference type="CDD" id="cd00093">
    <property type="entry name" value="HTH_XRE"/>
    <property type="match status" value="1"/>
</dbReference>
<name>A0ABS6FBT9_9FIRM</name>
<evidence type="ECO:0000259" key="1">
    <source>
        <dbReference type="PROSITE" id="PS50943"/>
    </source>
</evidence>
<gene>
    <name evidence="2" type="ORF">KQI82_12595</name>
</gene>
<dbReference type="InterPro" id="IPR001387">
    <property type="entry name" value="Cro/C1-type_HTH"/>
</dbReference>
<evidence type="ECO:0000313" key="3">
    <source>
        <dbReference type="Proteomes" id="UP000787672"/>
    </source>
</evidence>
<reference evidence="2 3" key="1">
    <citation type="submission" date="2021-06" db="EMBL/GenBank/DDBJ databases">
        <authorList>
            <person name="Sun Q."/>
            <person name="Li D."/>
        </authorList>
    </citation>
    <scope>NUCLEOTIDE SEQUENCE [LARGE SCALE GENOMIC DNA]</scope>
    <source>
        <strain evidence="2 3">MSJ-2</strain>
    </source>
</reference>
<sequence length="117" mass="13052">MERIADRLMAAMRAANTTYVELADRTGISKSALQRYATGETEKIPLDRLESIADALNVSAAHLLGWDENNPPAQVDEGIWKTICADSAKLRLVTWIATLDQDTFRRMEKILDAAFDV</sequence>
<dbReference type="Proteomes" id="UP000787672">
    <property type="component" value="Unassembled WGS sequence"/>
</dbReference>
<comment type="caution">
    <text evidence="2">The sequence shown here is derived from an EMBL/GenBank/DDBJ whole genome shotgun (WGS) entry which is preliminary data.</text>
</comment>
<organism evidence="2 3">
    <name type="scientific">Dysosmobacter acutus</name>
    <dbReference type="NCBI Taxonomy" id="2841504"/>
    <lineage>
        <taxon>Bacteria</taxon>
        <taxon>Bacillati</taxon>
        <taxon>Bacillota</taxon>
        <taxon>Clostridia</taxon>
        <taxon>Eubacteriales</taxon>
        <taxon>Oscillospiraceae</taxon>
        <taxon>Dysosmobacter</taxon>
    </lineage>
</organism>
<accession>A0ABS6FBT9</accession>
<protein>
    <submittedName>
        <fullName evidence="2">Helix-turn-helix domain-containing protein</fullName>
    </submittedName>
</protein>
<keyword evidence="3" id="KW-1185">Reference proteome</keyword>
<dbReference type="SMART" id="SM00530">
    <property type="entry name" value="HTH_XRE"/>
    <property type="match status" value="1"/>
</dbReference>
<dbReference type="PROSITE" id="PS50943">
    <property type="entry name" value="HTH_CROC1"/>
    <property type="match status" value="1"/>
</dbReference>
<proteinExistence type="predicted"/>
<dbReference type="Pfam" id="PF13443">
    <property type="entry name" value="HTH_26"/>
    <property type="match status" value="1"/>
</dbReference>
<evidence type="ECO:0000313" key="2">
    <source>
        <dbReference type="EMBL" id="MBU5627749.1"/>
    </source>
</evidence>